<sequence>ALWESGLHHFPCSKLSNKPLEIHFGHLLETFMRKPMAKTAGILNQCGWYMWADTSNRTDEKHIQQVSHGSDQ</sequence>
<name>A0A0B6Z6G1_9EUPU</name>
<accession>A0A0B6Z6G1</accession>
<dbReference type="EMBL" id="HACG01016606">
    <property type="protein sequence ID" value="CEK63471.1"/>
    <property type="molecule type" value="Transcribed_RNA"/>
</dbReference>
<reference evidence="1" key="1">
    <citation type="submission" date="2014-12" db="EMBL/GenBank/DDBJ databases">
        <title>Insight into the proteome of Arion vulgaris.</title>
        <authorList>
            <person name="Aradska J."/>
            <person name="Bulat T."/>
            <person name="Smidak R."/>
            <person name="Sarate P."/>
            <person name="Gangsoo J."/>
            <person name="Sialana F."/>
            <person name="Bilban M."/>
            <person name="Lubec G."/>
        </authorList>
    </citation>
    <scope>NUCLEOTIDE SEQUENCE</scope>
    <source>
        <tissue evidence="1">Skin</tissue>
    </source>
</reference>
<protein>
    <submittedName>
        <fullName evidence="1">Uncharacterized protein</fullName>
    </submittedName>
</protein>
<evidence type="ECO:0000313" key="1">
    <source>
        <dbReference type="EMBL" id="CEK63471.1"/>
    </source>
</evidence>
<feature type="non-terminal residue" evidence="1">
    <location>
        <position position="1"/>
    </location>
</feature>
<dbReference type="AlphaFoldDB" id="A0A0B6Z6G1"/>
<gene>
    <name evidence="1" type="primary">ORF48414</name>
</gene>
<organism evidence="1">
    <name type="scientific">Arion vulgaris</name>
    <dbReference type="NCBI Taxonomy" id="1028688"/>
    <lineage>
        <taxon>Eukaryota</taxon>
        <taxon>Metazoa</taxon>
        <taxon>Spiralia</taxon>
        <taxon>Lophotrochozoa</taxon>
        <taxon>Mollusca</taxon>
        <taxon>Gastropoda</taxon>
        <taxon>Heterobranchia</taxon>
        <taxon>Euthyneura</taxon>
        <taxon>Panpulmonata</taxon>
        <taxon>Eupulmonata</taxon>
        <taxon>Stylommatophora</taxon>
        <taxon>Helicina</taxon>
        <taxon>Arionoidea</taxon>
        <taxon>Arionidae</taxon>
        <taxon>Arion</taxon>
    </lineage>
</organism>
<proteinExistence type="predicted"/>